<protein>
    <recommendedName>
        <fullName evidence="3 4">Protein GrpE</fullName>
    </recommendedName>
    <alternativeName>
        <fullName evidence="3">HSP-70 cofactor</fullName>
    </alternativeName>
</protein>
<dbReference type="InterPro" id="IPR009012">
    <property type="entry name" value="GrpE_head"/>
</dbReference>
<evidence type="ECO:0000256" key="3">
    <source>
        <dbReference type="HAMAP-Rule" id="MF_01151"/>
    </source>
</evidence>
<evidence type="ECO:0000256" key="1">
    <source>
        <dbReference type="ARBA" id="ARBA00009054"/>
    </source>
</evidence>
<comment type="subcellular location">
    <subcellularLocation>
        <location evidence="3">Cytoplasm</location>
    </subcellularLocation>
</comment>
<dbReference type="InterPro" id="IPR013805">
    <property type="entry name" value="GrpE_CC"/>
</dbReference>
<dbReference type="PROSITE" id="PS01071">
    <property type="entry name" value="GRPE"/>
    <property type="match status" value="1"/>
</dbReference>
<dbReference type="GO" id="GO:0005737">
    <property type="term" value="C:cytoplasm"/>
    <property type="evidence" value="ECO:0007669"/>
    <property type="project" value="UniProtKB-SubCell"/>
</dbReference>
<feature type="compositionally biased region" description="Basic and acidic residues" evidence="6">
    <location>
        <begin position="1"/>
        <end position="23"/>
    </location>
</feature>
<dbReference type="InterPro" id="IPR000740">
    <property type="entry name" value="GrpE"/>
</dbReference>
<dbReference type="GO" id="GO:0006457">
    <property type="term" value="P:protein folding"/>
    <property type="evidence" value="ECO:0007669"/>
    <property type="project" value="InterPro"/>
</dbReference>
<dbReference type="Proteomes" id="UP000077381">
    <property type="component" value="Unassembled WGS sequence"/>
</dbReference>
<dbReference type="AlphaFoldDB" id="A0A177HHM8"/>
<organism evidence="7 8">
    <name type="scientific">Streptomyces jeddahensis</name>
    <dbReference type="NCBI Taxonomy" id="1716141"/>
    <lineage>
        <taxon>Bacteria</taxon>
        <taxon>Bacillati</taxon>
        <taxon>Actinomycetota</taxon>
        <taxon>Actinomycetes</taxon>
        <taxon>Kitasatosporales</taxon>
        <taxon>Streptomycetaceae</taxon>
        <taxon>Streptomyces</taxon>
    </lineage>
</organism>
<name>A0A177HHM8_9ACTN</name>
<evidence type="ECO:0000256" key="6">
    <source>
        <dbReference type="SAM" id="MobiDB-lite"/>
    </source>
</evidence>
<gene>
    <name evidence="7" type="primary">grpE_1</name>
    <name evidence="3" type="synonym">grpE</name>
    <name evidence="7" type="ORF">STSP_69570</name>
</gene>
<dbReference type="SUPFAM" id="SSF51064">
    <property type="entry name" value="Head domain of nucleotide exchange factor GrpE"/>
    <property type="match status" value="1"/>
</dbReference>
<evidence type="ECO:0000313" key="7">
    <source>
        <dbReference type="EMBL" id="OAH09784.1"/>
    </source>
</evidence>
<keyword evidence="3" id="KW-0963">Cytoplasm</keyword>
<comment type="subunit">
    <text evidence="3">Homodimer.</text>
</comment>
<dbReference type="Pfam" id="PF01025">
    <property type="entry name" value="GrpE"/>
    <property type="match status" value="1"/>
</dbReference>
<dbReference type="GO" id="GO:0051087">
    <property type="term" value="F:protein-folding chaperone binding"/>
    <property type="evidence" value="ECO:0007669"/>
    <property type="project" value="InterPro"/>
</dbReference>
<comment type="similarity">
    <text evidence="1 3 5">Belongs to the GrpE family.</text>
</comment>
<evidence type="ECO:0000256" key="5">
    <source>
        <dbReference type="RuleBase" id="RU004478"/>
    </source>
</evidence>
<evidence type="ECO:0000256" key="2">
    <source>
        <dbReference type="ARBA" id="ARBA00023186"/>
    </source>
</evidence>
<dbReference type="EMBL" id="LOHS01000177">
    <property type="protein sequence ID" value="OAH09784.1"/>
    <property type="molecule type" value="Genomic_DNA"/>
</dbReference>
<proteinExistence type="inferred from homology"/>
<accession>A0A177HHM8</accession>
<dbReference type="Gene3D" id="2.30.22.10">
    <property type="entry name" value="Head domain of nucleotide exchange factor GrpE"/>
    <property type="match status" value="1"/>
</dbReference>
<evidence type="ECO:0000256" key="4">
    <source>
        <dbReference type="RuleBase" id="RU000639"/>
    </source>
</evidence>
<dbReference type="GO" id="GO:0000774">
    <property type="term" value="F:adenyl-nucleotide exchange factor activity"/>
    <property type="evidence" value="ECO:0007669"/>
    <property type="project" value="InterPro"/>
</dbReference>
<dbReference type="GO" id="GO:0042803">
    <property type="term" value="F:protein homodimerization activity"/>
    <property type="evidence" value="ECO:0007669"/>
    <property type="project" value="InterPro"/>
</dbReference>
<dbReference type="PANTHER" id="PTHR21237">
    <property type="entry name" value="GRPE PROTEIN"/>
    <property type="match status" value="1"/>
</dbReference>
<reference evidence="7 8" key="1">
    <citation type="submission" date="2015-12" db="EMBL/GenBank/DDBJ databases">
        <title>Genome sequence of Streptomyces sp. G25.</title>
        <authorList>
            <person name="Poehlein A."/>
            <person name="Roettig A."/>
            <person name="Hiessl S."/>
            <person name="Hauschild P."/>
            <person name="Schauer J."/>
            <person name="Madkour M.H."/>
            <person name="Al-Ansari A.M."/>
            <person name="Almakishah N.H."/>
            <person name="Steinbuechel A."/>
            <person name="Daniel R."/>
        </authorList>
    </citation>
    <scope>NUCLEOTIDE SEQUENCE [LARGE SCALE GENOMIC DNA]</scope>
    <source>
        <strain evidence="8">G25(2015)</strain>
    </source>
</reference>
<dbReference type="STRING" id="1716141.STSP_69570"/>
<feature type="region of interest" description="Disordered" evidence="6">
    <location>
        <begin position="1"/>
        <end position="98"/>
    </location>
</feature>
<keyword evidence="2 3" id="KW-0143">Chaperone</keyword>
<feature type="compositionally biased region" description="Low complexity" evidence="6">
    <location>
        <begin position="66"/>
        <end position="78"/>
    </location>
</feature>
<dbReference type="PATRIC" id="fig|1716141.3.peg.7362"/>
<sequence>MNEPRDHQPKNRPVFVRDKRHIDPVTLQPRYGGAGGDSAEPAPSAGPGLTGGPGDPARSWPTVDRPPAASAQPQPQSSGRTEKSDQTKGKERTETDELRAQLQERTADLQRLKAEYDNYRKRVQRDRLAVREIAVANVLAGLLPVLDAVQNADEAGEVTGGFRLVIDALEHELAALGLESFGREGERFDPALHEAVSYDHSNRVDRPVCAAVHRPGYRVGGHLLRPAQVTVAEPPPKPPGEQPGA</sequence>
<feature type="compositionally biased region" description="Basic and acidic residues" evidence="6">
    <location>
        <begin position="80"/>
        <end position="98"/>
    </location>
</feature>
<dbReference type="PRINTS" id="PR00773">
    <property type="entry name" value="GRPEPROTEIN"/>
</dbReference>
<dbReference type="GO" id="GO:0051082">
    <property type="term" value="F:unfolded protein binding"/>
    <property type="evidence" value="ECO:0007669"/>
    <property type="project" value="TreeGrafter"/>
</dbReference>
<dbReference type="PANTHER" id="PTHR21237:SF23">
    <property type="entry name" value="GRPE PROTEIN HOMOLOG, MITOCHONDRIAL"/>
    <property type="match status" value="1"/>
</dbReference>
<dbReference type="HAMAP" id="MF_01151">
    <property type="entry name" value="GrpE"/>
    <property type="match status" value="1"/>
</dbReference>
<dbReference type="RefSeq" id="WP_067284902.1">
    <property type="nucleotide sequence ID" value="NZ_LOHS01000177.1"/>
</dbReference>
<comment type="function">
    <text evidence="3 4">Participates actively in the response to hyperosmotic and heat shock by preventing the aggregation of stress-denatured proteins, in association with DnaK and GrpE. It is the nucleotide exchange factor for DnaK and may function as a thermosensor. Unfolded proteins bind initially to DnaJ; upon interaction with the DnaJ-bound protein, DnaK hydrolyzes its bound ATP, resulting in the formation of a stable complex. GrpE releases ADP from DnaK; ATP binding to DnaK triggers the release of the substrate protein, thus completing the reaction cycle. Several rounds of ATP-dependent interactions between DnaJ, DnaK and GrpE are required for fully efficient folding.</text>
</comment>
<dbReference type="OrthoDB" id="5191115at2"/>
<dbReference type="SUPFAM" id="SSF58014">
    <property type="entry name" value="Coiled-coil domain of nucleotide exchange factor GrpE"/>
    <property type="match status" value="1"/>
</dbReference>
<dbReference type="Gene3D" id="3.90.20.20">
    <property type="match status" value="1"/>
</dbReference>
<dbReference type="CDD" id="cd00446">
    <property type="entry name" value="GrpE"/>
    <property type="match status" value="1"/>
</dbReference>
<evidence type="ECO:0000313" key="8">
    <source>
        <dbReference type="Proteomes" id="UP000077381"/>
    </source>
</evidence>
<keyword evidence="3 4" id="KW-0346">Stress response</keyword>
<comment type="caution">
    <text evidence="7">The sequence shown here is derived from an EMBL/GenBank/DDBJ whole genome shotgun (WGS) entry which is preliminary data.</text>
</comment>
<keyword evidence="8" id="KW-1185">Reference proteome</keyword>